<proteinExistence type="predicted"/>
<accession>A0A238F266</accession>
<feature type="compositionally biased region" description="Low complexity" evidence="1">
    <location>
        <begin position="97"/>
        <end position="110"/>
    </location>
</feature>
<organism evidence="2 3">
    <name type="scientific">Microbotryum intermedium</name>
    <dbReference type="NCBI Taxonomy" id="269621"/>
    <lineage>
        <taxon>Eukaryota</taxon>
        <taxon>Fungi</taxon>
        <taxon>Dikarya</taxon>
        <taxon>Basidiomycota</taxon>
        <taxon>Pucciniomycotina</taxon>
        <taxon>Microbotryomycetes</taxon>
        <taxon>Microbotryales</taxon>
        <taxon>Microbotryaceae</taxon>
        <taxon>Microbotryum</taxon>
    </lineage>
</organism>
<feature type="compositionally biased region" description="Basic and acidic residues" evidence="1">
    <location>
        <begin position="48"/>
        <end position="68"/>
    </location>
</feature>
<feature type="compositionally biased region" description="Basic and acidic residues" evidence="1">
    <location>
        <begin position="84"/>
        <end position="96"/>
    </location>
</feature>
<dbReference type="OrthoDB" id="2533824at2759"/>
<evidence type="ECO:0000313" key="2">
    <source>
        <dbReference type="EMBL" id="SCV67127.1"/>
    </source>
</evidence>
<protein>
    <submittedName>
        <fullName evidence="2">BQ2448_5773 protein</fullName>
    </submittedName>
</protein>
<reference evidence="3" key="1">
    <citation type="submission" date="2016-09" db="EMBL/GenBank/DDBJ databases">
        <authorList>
            <person name="Jeantristanb JTB J.-T."/>
            <person name="Ricardo R."/>
        </authorList>
    </citation>
    <scope>NUCLEOTIDE SEQUENCE [LARGE SCALE GENOMIC DNA]</scope>
</reference>
<dbReference type="Proteomes" id="UP000198372">
    <property type="component" value="Unassembled WGS sequence"/>
</dbReference>
<keyword evidence="3" id="KW-1185">Reference proteome</keyword>
<sequence length="167" mass="18460">MSSPSSSSNETQHASLGQRIMSAITGHHTHAKTKSPAEIASQKHRTKAEHDRLEVQADAEIHAREVQKARQGPSSFQAPQVVGRRPELEELVEQARHPQQQQQSTTPNTHHQGHPDLMGGTHIPETSLHQRHHETQHTALRPNDPNDKTAMDGAVRNETSAGDDYAI</sequence>
<feature type="region of interest" description="Disordered" evidence="1">
    <location>
        <begin position="1"/>
        <end position="167"/>
    </location>
</feature>
<evidence type="ECO:0000313" key="3">
    <source>
        <dbReference type="Proteomes" id="UP000198372"/>
    </source>
</evidence>
<dbReference type="EMBL" id="FMSP01000001">
    <property type="protein sequence ID" value="SCV67127.1"/>
    <property type="molecule type" value="Genomic_DNA"/>
</dbReference>
<gene>
    <name evidence="2" type="ORF">BQ2448_5773</name>
</gene>
<dbReference type="AlphaFoldDB" id="A0A238F266"/>
<evidence type="ECO:0000256" key="1">
    <source>
        <dbReference type="SAM" id="MobiDB-lite"/>
    </source>
</evidence>
<name>A0A238F266_9BASI</name>
<feature type="compositionally biased region" description="Polar residues" evidence="1">
    <location>
        <begin position="1"/>
        <end position="15"/>
    </location>
</feature>